<dbReference type="NCBIfam" id="NF008360">
    <property type="entry name" value="PRK11150.1"/>
    <property type="match status" value="1"/>
</dbReference>
<organism evidence="6 7">
    <name type="scientific">Vreelandella titanicae BH1</name>
    <dbReference type="NCBI Taxonomy" id="1204738"/>
    <lineage>
        <taxon>Bacteria</taxon>
        <taxon>Pseudomonadati</taxon>
        <taxon>Pseudomonadota</taxon>
        <taxon>Gammaproteobacteria</taxon>
        <taxon>Oceanospirillales</taxon>
        <taxon>Halomonadaceae</taxon>
        <taxon>Vreelandella</taxon>
    </lineage>
</organism>
<evidence type="ECO:0000256" key="3">
    <source>
        <dbReference type="ARBA" id="ARBA00023277"/>
    </source>
</evidence>
<dbReference type="EC" id="5.1.3.20" evidence="4"/>
<feature type="binding site" evidence="4">
    <location>
        <begin position="97"/>
        <end position="101"/>
    </location>
    <ligand>
        <name>NADP(+)</name>
        <dbReference type="ChEBI" id="CHEBI:58349"/>
    </ligand>
</feature>
<dbReference type="CDD" id="cd05248">
    <property type="entry name" value="ADP_GME_SDR_e"/>
    <property type="match status" value="1"/>
</dbReference>
<comment type="cofactor">
    <cofactor evidence="4">
        <name>NADP(+)</name>
        <dbReference type="ChEBI" id="CHEBI:58349"/>
    </cofactor>
    <text evidence="4">Binds 1 NADP(+) per subunit.</text>
</comment>
<dbReference type="AlphaFoldDB" id="L9UFC9"/>
<dbReference type="InterPro" id="IPR001509">
    <property type="entry name" value="Epimerase_deHydtase"/>
</dbReference>
<feature type="binding site" evidence="4">
    <location>
        <position position="235"/>
    </location>
    <ligand>
        <name>substrate</name>
    </ligand>
</feature>
<feature type="binding site" evidence="4">
    <location>
        <begin position="27"/>
        <end position="28"/>
    </location>
    <ligand>
        <name>NADP(+)</name>
        <dbReference type="ChEBI" id="CHEBI:58349"/>
    </ligand>
</feature>
<feature type="binding site" evidence="4">
    <location>
        <position position="201"/>
    </location>
    <ligand>
        <name>substrate</name>
    </ligand>
</feature>
<comment type="domain">
    <text evidence="4">Contains a large N-terminal NADP-binding domain, and a smaller C-terminal substrate-binding domain.</text>
</comment>
<sequence>MGYRHVCQQAALGKENSMIVVTGGAGFIGANIVKALNARGRNDVMVVDDLRDGTKFVNLADCTLADYLDKDDFLARVKAALRGESVELPKIDAIFHEGACSDTTEWDGHYMMENNFEYSKVLLNYCEQQSIPFLYASSAATYGGSEVFKEVPECEKPLNVYGYSKLLFDQHVRSRWSELTTQVVGFRYFNVYGPREQHKGKMASVAYHNHLQIRNGETLKLFGGYDGYEAGMQSRDFVYVGDVVDVNLWFLDHPDKSGIFNLGTGRAEPFKAIGEAVIDFYGKGEIDYIAFPEELKGRYQSYTRADIGQLRESGCDVEFKTVAQGVKAYLGWLNG</sequence>
<comment type="caution">
    <text evidence="6">The sequence shown here is derived from an EMBL/GenBank/DDBJ whole genome shotgun (WGS) entry which is preliminary data.</text>
</comment>
<dbReference type="InterPro" id="IPR011912">
    <property type="entry name" value="Heptose_epim"/>
</dbReference>
<feature type="binding site" evidence="4">
    <location>
        <begin position="48"/>
        <end position="49"/>
    </location>
    <ligand>
        <name>NADP(+)</name>
        <dbReference type="ChEBI" id="CHEBI:58349"/>
    </ligand>
</feature>
<comment type="subunit">
    <text evidence="4">Homopentamer.</text>
</comment>
<comment type="catalytic activity">
    <reaction evidence="4">
        <text>ADP-D-glycero-beta-D-manno-heptose = ADP-L-glycero-beta-D-manno-heptose</text>
        <dbReference type="Rhea" id="RHEA:17577"/>
        <dbReference type="ChEBI" id="CHEBI:59967"/>
        <dbReference type="ChEBI" id="CHEBI:61506"/>
        <dbReference type="EC" id="5.1.3.20"/>
    </reaction>
</comment>
<gene>
    <name evidence="4" type="primary">hldD</name>
    <name evidence="6" type="ORF">HALTITAN_0599</name>
</gene>
<dbReference type="EMBL" id="AOPO01000001">
    <property type="protein sequence ID" value="ELY22918.1"/>
    <property type="molecule type" value="Genomic_DNA"/>
</dbReference>
<reference evidence="6 7" key="1">
    <citation type="journal article" date="2013" name="Genome Announc.">
        <title>Draft Genome of the Marine Gammaproteobacterium Halomonas titanicae.</title>
        <authorList>
            <person name="Sanchez-Porro C."/>
            <person name="de la Haba R.R."/>
            <person name="Cruz-Hernandez N."/>
            <person name="Gonzalez J.M."/>
            <person name="Reyes-Guirao C."/>
            <person name="Navarro-Sampedro L."/>
            <person name="Carballo M."/>
            <person name="Ventosa A."/>
        </authorList>
    </citation>
    <scope>NUCLEOTIDE SEQUENCE [LARGE SCALE GENOMIC DNA]</scope>
    <source>
        <strain evidence="6 7">BH1</strain>
    </source>
</reference>
<proteinExistence type="inferred from homology"/>
<name>L9UFC9_9GAMM</name>
<feature type="active site" description="Proton acceptor" evidence="4">
    <location>
        <position position="161"/>
    </location>
</feature>
<dbReference type="NCBIfam" id="TIGR02197">
    <property type="entry name" value="heptose_epim"/>
    <property type="match status" value="1"/>
</dbReference>
<feature type="binding site" evidence="4">
    <location>
        <begin position="222"/>
        <end position="225"/>
    </location>
    <ligand>
        <name>substrate</name>
    </ligand>
</feature>
<feature type="binding site" evidence="4">
    <location>
        <position position="199"/>
    </location>
    <ligand>
        <name>NADP(+)</name>
        <dbReference type="ChEBI" id="CHEBI:58349"/>
    </ligand>
</feature>
<dbReference type="UniPathway" id="UPA00356">
    <property type="reaction ID" value="UER00440"/>
</dbReference>
<keyword evidence="2 4" id="KW-0413">Isomerase</keyword>
<evidence type="ECO:0000256" key="4">
    <source>
        <dbReference type="HAMAP-Rule" id="MF_01601"/>
    </source>
</evidence>
<dbReference type="Gene3D" id="3.90.25.10">
    <property type="entry name" value="UDP-galactose 4-epimerase, domain 1"/>
    <property type="match status" value="1"/>
</dbReference>
<dbReference type="Pfam" id="PF01370">
    <property type="entry name" value="Epimerase"/>
    <property type="match status" value="1"/>
</dbReference>
<evidence type="ECO:0000256" key="2">
    <source>
        <dbReference type="ARBA" id="ARBA00023235"/>
    </source>
</evidence>
<evidence type="ECO:0000313" key="6">
    <source>
        <dbReference type="EMBL" id="ELY22918.1"/>
    </source>
</evidence>
<evidence type="ECO:0000259" key="5">
    <source>
        <dbReference type="Pfam" id="PF01370"/>
    </source>
</evidence>
<dbReference type="PATRIC" id="fig|1204738.3.peg.884"/>
<dbReference type="GO" id="GO:0005975">
    <property type="term" value="P:carbohydrate metabolic process"/>
    <property type="evidence" value="ECO:0007669"/>
    <property type="project" value="UniProtKB-UniRule"/>
</dbReference>
<dbReference type="HAMAP" id="MF_01601">
    <property type="entry name" value="Heptose_epimerase"/>
    <property type="match status" value="1"/>
</dbReference>
<comment type="pathway">
    <text evidence="4">Nucleotide-sugar biosynthesis; ADP-L-glycero-beta-D-manno-heptose biosynthesis; ADP-L-glycero-beta-D-manno-heptose from D-glycero-beta-D-manno-heptose 7-phosphate: step 4/4.</text>
</comment>
<feature type="binding site" evidence="4">
    <location>
        <position position="55"/>
    </location>
    <ligand>
        <name>NADP(+)</name>
        <dbReference type="ChEBI" id="CHEBI:58349"/>
    </ligand>
</feature>
<dbReference type="PANTHER" id="PTHR43103">
    <property type="entry name" value="NUCLEOSIDE-DIPHOSPHATE-SUGAR EPIMERASE"/>
    <property type="match status" value="1"/>
</dbReference>
<feature type="binding site" evidence="4">
    <location>
        <position position="208"/>
    </location>
    <ligand>
        <name>substrate</name>
    </ligand>
</feature>
<feature type="binding site" evidence="4">
    <location>
        <position position="70"/>
    </location>
    <ligand>
        <name>NADP(+)</name>
        <dbReference type="ChEBI" id="CHEBI:58349"/>
    </ligand>
</feature>
<comment type="similarity">
    <text evidence="4">Belongs to the NAD(P)-dependent epimerase/dehydratase family. HldD subfamily.</text>
</comment>
<feature type="binding site" evidence="4">
    <location>
        <position position="190"/>
    </location>
    <ligand>
        <name>substrate</name>
    </ligand>
</feature>
<evidence type="ECO:0000256" key="1">
    <source>
        <dbReference type="ARBA" id="ARBA00022857"/>
    </source>
</evidence>
<keyword evidence="3 4" id="KW-0119">Carbohydrate metabolism</keyword>
<protein>
    <recommendedName>
        <fullName evidence="4">ADP-L-glycero-D-manno-heptose-6-epimerase</fullName>
        <ecNumber evidence="4">5.1.3.20</ecNumber>
    </recommendedName>
    <alternativeName>
        <fullName evidence="4">ADP-L-glycero-beta-D-manno-heptose-6-epimerase</fullName>
        <shortName evidence="4">ADP-glyceromanno-heptose 6-epimerase</shortName>
        <shortName evidence="4">ADP-hep 6-epimerase</shortName>
        <shortName evidence="4">AGME</shortName>
    </alternativeName>
</protein>
<dbReference type="PANTHER" id="PTHR43103:SF3">
    <property type="entry name" value="ADP-L-GLYCERO-D-MANNO-HEPTOSE-6-EPIMERASE"/>
    <property type="match status" value="1"/>
</dbReference>
<dbReference type="GO" id="GO:0050661">
    <property type="term" value="F:NADP binding"/>
    <property type="evidence" value="ECO:0007669"/>
    <property type="project" value="InterPro"/>
</dbReference>
<dbReference type="GO" id="GO:0008712">
    <property type="term" value="F:ADP-glyceromanno-heptose 6-epimerase activity"/>
    <property type="evidence" value="ECO:0007669"/>
    <property type="project" value="UniProtKB-UniRule"/>
</dbReference>
<dbReference type="InterPro" id="IPR036291">
    <property type="entry name" value="NAD(P)-bd_dom_sf"/>
</dbReference>
<feature type="binding site" evidence="4">
    <location>
        <position position="191"/>
    </location>
    <ligand>
        <name>NADP(+)</name>
        <dbReference type="ChEBI" id="CHEBI:58349"/>
    </ligand>
</feature>
<dbReference type="SUPFAM" id="SSF51735">
    <property type="entry name" value="NAD(P)-binding Rossmann-fold domains"/>
    <property type="match status" value="1"/>
</dbReference>
<dbReference type="GO" id="GO:0097171">
    <property type="term" value="P:ADP-L-glycero-beta-D-manno-heptose biosynthetic process"/>
    <property type="evidence" value="ECO:0007669"/>
    <property type="project" value="UniProtKB-UniPathway"/>
</dbReference>
<keyword evidence="1 4" id="KW-0521">NADP</keyword>
<dbReference type="Proteomes" id="UP000011651">
    <property type="component" value="Unassembled WGS sequence"/>
</dbReference>
<feature type="binding site" evidence="4">
    <location>
        <position position="299"/>
    </location>
    <ligand>
        <name>substrate</name>
    </ligand>
</feature>
<evidence type="ECO:0000313" key="7">
    <source>
        <dbReference type="Proteomes" id="UP000011651"/>
    </source>
</evidence>
<accession>L9UFC9</accession>
<dbReference type="Gene3D" id="3.40.50.720">
    <property type="entry name" value="NAD(P)-binding Rossmann-like Domain"/>
    <property type="match status" value="1"/>
</dbReference>
<feature type="binding site" evidence="4">
    <location>
        <position position="114"/>
    </location>
    <ligand>
        <name>NADP(+)</name>
        <dbReference type="ChEBI" id="CHEBI:58349"/>
    </ligand>
</feature>
<feature type="domain" description="NAD-dependent epimerase/dehydratase" evidence="5">
    <location>
        <begin position="19"/>
        <end position="263"/>
    </location>
</feature>
<feature type="binding site" evidence="4">
    <location>
        <position position="165"/>
    </location>
    <ligand>
        <name>NADP(+)</name>
        <dbReference type="ChEBI" id="CHEBI:58349"/>
    </ligand>
</feature>
<comment type="function">
    <text evidence="4">Catalyzes the interconversion between ADP-D-glycero-beta-D-manno-heptose and ADP-L-glycero-beta-D-manno-heptose via an epimerization at carbon 6 of the heptose.</text>
</comment>
<feature type="active site" description="Proton acceptor" evidence="4">
    <location>
        <position position="199"/>
    </location>
</feature>